<dbReference type="EMBL" id="JABTTQ020001927">
    <property type="protein sequence ID" value="KAK6126993.1"/>
    <property type="molecule type" value="Genomic_DNA"/>
</dbReference>
<evidence type="ECO:0000313" key="9">
    <source>
        <dbReference type="Proteomes" id="UP001318860"/>
    </source>
</evidence>
<feature type="compositionally biased region" description="Low complexity" evidence="6">
    <location>
        <begin position="341"/>
        <end position="351"/>
    </location>
</feature>
<evidence type="ECO:0000256" key="6">
    <source>
        <dbReference type="SAM" id="MobiDB-lite"/>
    </source>
</evidence>
<accession>A0ABR0UXG6</accession>
<feature type="compositionally biased region" description="Polar residues" evidence="6">
    <location>
        <begin position="352"/>
        <end position="378"/>
    </location>
</feature>
<protein>
    <recommendedName>
        <fullName evidence="7">GTD-binding domain-containing protein</fullName>
    </recommendedName>
</protein>
<name>A0ABR0UXG6_REHGL</name>
<feature type="coiled-coil region" evidence="5">
    <location>
        <begin position="133"/>
        <end position="181"/>
    </location>
</feature>
<dbReference type="PANTHER" id="PTHR31422:SF1">
    <property type="entry name" value="GTD-BINDING DOMAIN-CONTAINING PROTEIN"/>
    <property type="match status" value="1"/>
</dbReference>
<dbReference type="Proteomes" id="UP001318860">
    <property type="component" value="Unassembled WGS sequence"/>
</dbReference>
<feature type="coiled-coil region" evidence="5">
    <location>
        <begin position="528"/>
        <end position="555"/>
    </location>
</feature>
<gene>
    <name evidence="8" type="ORF">DH2020_039259</name>
</gene>
<evidence type="ECO:0000256" key="3">
    <source>
        <dbReference type="ARBA" id="ARBA00022989"/>
    </source>
</evidence>
<comment type="caution">
    <text evidence="8">The sequence shown here is derived from an EMBL/GenBank/DDBJ whole genome shotgun (WGS) entry which is preliminary data.</text>
</comment>
<keyword evidence="2" id="KW-0812">Transmembrane</keyword>
<evidence type="ECO:0000256" key="5">
    <source>
        <dbReference type="SAM" id="Coils"/>
    </source>
</evidence>
<evidence type="ECO:0000256" key="2">
    <source>
        <dbReference type="ARBA" id="ARBA00022692"/>
    </source>
</evidence>
<organism evidence="8 9">
    <name type="scientific">Rehmannia glutinosa</name>
    <name type="common">Chinese foxglove</name>
    <dbReference type="NCBI Taxonomy" id="99300"/>
    <lineage>
        <taxon>Eukaryota</taxon>
        <taxon>Viridiplantae</taxon>
        <taxon>Streptophyta</taxon>
        <taxon>Embryophyta</taxon>
        <taxon>Tracheophyta</taxon>
        <taxon>Spermatophyta</taxon>
        <taxon>Magnoliopsida</taxon>
        <taxon>eudicotyledons</taxon>
        <taxon>Gunneridae</taxon>
        <taxon>Pentapetalae</taxon>
        <taxon>asterids</taxon>
        <taxon>lamiids</taxon>
        <taxon>Lamiales</taxon>
        <taxon>Orobanchaceae</taxon>
        <taxon>Rehmannieae</taxon>
        <taxon>Rehmannia</taxon>
    </lineage>
</organism>
<evidence type="ECO:0000313" key="8">
    <source>
        <dbReference type="EMBL" id="KAK6126993.1"/>
    </source>
</evidence>
<dbReference type="Pfam" id="PF04576">
    <property type="entry name" value="Zein-binding"/>
    <property type="match status" value="1"/>
</dbReference>
<dbReference type="PROSITE" id="PS51775">
    <property type="entry name" value="GTD_BINDING"/>
    <property type="match status" value="1"/>
</dbReference>
<evidence type="ECO:0000259" key="7">
    <source>
        <dbReference type="PROSITE" id="PS51775"/>
    </source>
</evidence>
<keyword evidence="3" id="KW-1133">Transmembrane helix</keyword>
<evidence type="ECO:0000256" key="4">
    <source>
        <dbReference type="ARBA" id="ARBA00023136"/>
    </source>
</evidence>
<keyword evidence="5" id="KW-0175">Coiled coil</keyword>
<feature type="region of interest" description="Disordered" evidence="6">
    <location>
        <begin position="334"/>
        <end position="378"/>
    </location>
</feature>
<feature type="domain" description="GTD-binding" evidence="7">
    <location>
        <begin position="117"/>
        <end position="215"/>
    </location>
</feature>
<comment type="subcellular location">
    <subcellularLocation>
        <location evidence="1">Membrane</location>
    </subcellularLocation>
</comment>
<keyword evidence="9" id="KW-1185">Reference proteome</keyword>
<keyword evidence="4" id="KW-0472">Membrane</keyword>
<dbReference type="PANTHER" id="PTHR31422">
    <property type="entry name" value="BNAANNG28530D PROTEIN"/>
    <property type="match status" value="1"/>
</dbReference>
<sequence>MWNEPSHHNFISSHRVGGLRGQGVDVGFSQTMPMMCARMDCVRGTSVRRCGIPTDDTNNVRWVGECVQGANVKMFGWIMWVDCVRGEPVHDSHIRYLPADNLIQYVMADYSTVISENDISALKDTLCAQQNLLQKLYNELDAEREASASAASEALSVILRLQGEKAAVKMEAEQYKRLSEEKMCHAEESLAIIEDIIYQKEMEIAALDCQVEAYRYKLLSMGCVDFGIGETKFRDYPLQRNENLAGETSFQGIGRRNSGPLSFKYKNMIDERDGSCIQEMDFIFKFVEGKRTGQEMYDQASDSDKKTDNSVDSYWEQIRKLDVRVKEIAGADYTNSRSETRSSSLSSRRSSGNLCDLSNSANLRVETRSPSPQINPNHSNKVAAVNENIEIKGSANMSKNGVAVDYPCSPSIHDVFEVPQTDRNFSSCESLAKDENETARLVRKDVVHPEAVEEKLYARNEPDWLKKVLKLTHHEKQLCGPSGIASIDCHLAVVEPTTRISESRPGLYQLNRTSEIVEVERPAECTSREEELKLLNEIKEQINSLHEEIRGLKVKKSLKRDEPSLCALSEVFTRDALLLALIQHDVSW</sequence>
<proteinExistence type="predicted"/>
<dbReference type="InterPro" id="IPR007656">
    <property type="entry name" value="GTD-bd"/>
</dbReference>
<reference evidence="8 9" key="1">
    <citation type="journal article" date="2021" name="Comput. Struct. Biotechnol. J.">
        <title>De novo genome assembly of the potent medicinal plant Rehmannia glutinosa using nanopore technology.</title>
        <authorList>
            <person name="Ma L."/>
            <person name="Dong C."/>
            <person name="Song C."/>
            <person name="Wang X."/>
            <person name="Zheng X."/>
            <person name="Niu Y."/>
            <person name="Chen S."/>
            <person name="Feng W."/>
        </authorList>
    </citation>
    <scope>NUCLEOTIDE SEQUENCE [LARGE SCALE GENOMIC DNA]</scope>
    <source>
        <strain evidence="8">DH-2019</strain>
    </source>
</reference>
<evidence type="ECO:0000256" key="1">
    <source>
        <dbReference type="ARBA" id="ARBA00004370"/>
    </source>
</evidence>